<accession>A0A7S1X865</accession>
<evidence type="ECO:0000256" key="1">
    <source>
        <dbReference type="ARBA" id="ARBA00004651"/>
    </source>
</evidence>
<dbReference type="InterPro" id="IPR044669">
    <property type="entry name" value="YneE/VCCN1/2-like"/>
</dbReference>
<evidence type="ECO:0000256" key="8">
    <source>
        <dbReference type="SAM" id="MobiDB-lite"/>
    </source>
</evidence>
<keyword evidence="5 9" id="KW-1133">Transmembrane helix</keyword>
<feature type="region of interest" description="Disordered" evidence="8">
    <location>
        <begin position="39"/>
        <end position="64"/>
    </location>
</feature>
<comment type="subcellular location">
    <subcellularLocation>
        <location evidence="1">Cell membrane</location>
        <topology evidence="1">Multi-pass membrane protein</topology>
    </subcellularLocation>
</comment>
<keyword evidence="3" id="KW-1003">Cell membrane</keyword>
<keyword evidence="4 9" id="KW-0812">Transmembrane</keyword>
<evidence type="ECO:0000256" key="3">
    <source>
        <dbReference type="ARBA" id="ARBA00022475"/>
    </source>
</evidence>
<keyword evidence="7 9" id="KW-0472">Membrane</keyword>
<evidence type="ECO:0000256" key="5">
    <source>
        <dbReference type="ARBA" id="ARBA00022989"/>
    </source>
</evidence>
<name>A0A7S1X865_9CHLO</name>
<keyword evidence="6" id="KW-0406">Ion transport</keyword>
<protein>
    <submittedName>
        <fullName evidence="10">Uncharacterized protein</fullName>
    </submittedName>
</protein>
<feature type="transmembrane region" description="Helical" evidence="9">
    <location>
        <begin position="148"/>
        <end position="166"/>
    </location>
</feature>
<feature type="transmembrane region" description="Helical" evidence="9">
    <location>
        <begin position="115"/>
        <end position="136"/>
    </location>
</feature>
<evidence type="ECO:0000256" key="7">
    <source>
        <dbReference type="ARBA" id="ARBA00023136"/>
    </source>
</evidence>
<dbReference type="AlphaFoldDB" id="A0A7S1X865"/>
<dbReference type="EMBL" id="HBGG01031129">
    <property type="protein sequence ID" value="CAD9214006.1"/>
    <property type="molecule type" value="Transcribed_RNA"/>
</dbReference>
<gene>
    <name evidence="10" type="ORF">TCHU04912_LOCUS16245</name>
</gene>
<organism evidence="10">
    <name type="scientific">Tetraselmis chuii</name>
    <dbReference type="NCBI Taxonomy" id="63592"/>
    <lineage>
        <taxon>Eukaryota</taxon>
        <taxon>Viridiplantae</taxon>
        <taxon>Chlorophyta</taxon>
        <taxon>core chlorophytes</taxon>
        <taxon>Chlorodendrophyceae</taxon>
        <taxon>Chlorodendrales</taxon>
        <taxon>Chlorodendraceae</taxon>
        <taxon>Tetraselmis</taxon>
    </lineage>
</organism>
<dbReference type="PANTHER" id="PTHR33281:SF19">
    <property type="entry name" value="VOLTAGE-DEPENDENT ANION CHANNEL-FORMING PROTEIN YNEE"/>
    <property type="match status" value="1"/>
</dbReference>
<evidence type="ECO:0000256" key="2">
    <source>
        <dbReference type="ARBA" id="ARBA00022448"/>
    </source>
</evidence>
<proteinExistence type="predicted"/>
<evidence type="ECO:0000256" key="6">
    <source>
        <dbReference type="ARBA" id="ARBA00023065"/>
    </source>
</evidence>
<feature type="transmembrane region" description="Helical" evidence="9">
    <location>
        <begin position="316"/>
        <end position="346"/>
    </location>
</feature>
<sequence length="408" mass="45363">MIALRSPVAFRSSADRALLRSGHPQKQLRPSTGFVVCAGVRPSDSQPRPSSIGGPVRRQSSKPAVQCNAEKKDVKIVADFVQNYDHPQWILHRSSWRYLRHFLTMFVRSRTTGNLFGPVIFITAVAAAACVTYDYLKTQLGVAALQTLPMMPFNLTAGTLGLLLVFRTNASYGRWDESRKLWGLVTNRIRDLNRQAATWFPDQPQKKDLLAVLQRWSVAFCHSLKCHLREGGHLPTELKNVLPQHELDALLASKHKPLYALQVMSEAIRASKADSYKQMMMDANMTVFEDCVGACERIFKSPIPQSYTRHTSRFMIVWHTLLPIALVPQLGWMTVPVTALVAYFMMGVEDIGVTIEEPYKQLALDATCAGLNANTSACHVEDLPSAASIVDRAALEAFVPQGNPSMAA</sequence>
<dbReference type="Pfam" id="PF25539">
    <property type="entry name" value="Bestrophin_2"/>
    <property type="match status" value="1"/>
</dbReference>
<evidence type="ECO:0000313" key="10">
    <source>
        <dbReference type="EMBL" id="CAD9214006.1"/>
    </source>
</evidence>
<evidence type="ECO:0000256" key="4">
    <source>
        <dbReference type="ARBA" id="ARBA00022692"/>
    </source>
</evidence>
<dbReference type="PANTHER" id="PTHR33281">
    <property type="entry name" value="UPF0187 PROTEIN YNEE"/>
    <property type="match status" value="1"/>
</dbReference>
<dbReference type="GO" id="GO:0005254">
    <property type="term" value="F:chloride channel activity"/>
    <property type="evidence" value="ECO:0007669"/>
    <property type="project" value="InterPro"/>
</dbReference>
<dbReference type="GO" id="GO:0005886">
    <property type="term" value="C:plasma membrane"/>
    <property type="evidence" value="ECO:0007669"/>
    <property type="project" value="UniProtKB-SubCell"/>
</dbReference>
<evidence type="ECO:0000256" key="9">
    <source>
        <dbReference type="SAM" id="Phobius"/>
    </source>
</evidence>
<keyword evidence="2" id="KW-0813">Transport</keyword>
<reference evidence="10" key="1">
    <citation type="submission" date="2021-01" db="EMBL/GenBank/DDBJ databases">
        <authorList>
            <person name="Corre E."/>
            <person name="Pelletier E."/>
            <person name="Niang G."/>
            <person name="Scheremetjew M."/>
            <person name="Finn R."/>
            <person name="Kale V."/>
            <person name="Holt S."/>
            <person name="Cochrane G."/>
            <person name="Meng A."/>
            <person name="Brown T."/>
            <person name="Cohen L."/>
        </authorList>
    </citation>
    <scope>NUCLEOTIDE SEQUENCE</scope>
    <source>
        <strain evidence="10">PLY429</strain>
    </source>
</reference>